<evidence type="ECO:0000313" key="9">
    <source>
        <dbReference type="EMBL" id="OAQ41601.1"/>
    </source>
</evidence>
<keyword evidence="10" id="KW-1185">Reference proteome</keyword>
<keyword evidence="9" id="KW-0251">Elongation factor</keyword>
<protein>
    <recommendedName>
        <fullName evidence="8">Protein translocase subunit SecE</fullName>
    </recommendedName>
</protein>
<evidence type="ECO:0000256" key="7">
    <source>
        <dbReference type="ARBA" id="ARBA00023136"/>
    </source>
</evidence>
<feature type="transmembrane region" description="Helical" evidence="8">
    <location>
        <begin position="30"/>
        <end position="48"/>
    </location>
</feature>
<evidence type="ECO:0000256" key="4">
    <source>
        <dbReference type="ARBA" id="ARBA00022927"/>
    </source>
</evidence>
<dbReference type="OrthoDB" id="9810735at2"/>
<keyword evidence="5 8" id="KW-1133">Transmembrane helix</keyword>
<keyword evidence="6 8" id="KW-0811">Translocation</keyword>
<comment type="subcellular location">
    <subcellularLocation>
        <location evidence="8">Cell membrane</location>
        <topology evidence="8">Single-pass membrane protein</topology>
    </subcellularLocation>
    <subcellularLocation>
        <location evidence="1">Membrane</location>
    </subcellularLocation>
</comment>
<keyword evidence="3 8" id="KW-0812">Transmembrane</keyword>
<organism evidence="9 10">
    <name type="scientific">Pedobacter psychrophilus</name>
    <dbReference type="NCBI Taxonomy" id="1826909"/>
    <lineage>
        <taxon>Bacteria</taxon>
        <taxon>Pseudomonadati</taxon>
        <taxon>Bacteroidota</taxon>
        <taxon>Sphingobacteriia</taxon>
        <taxon>Sphingobacteriales</taxon>
        <taxon>Sphingobacteriaceae</taxon>
        <taxon>Pedobacter</taxon>
    </lineage>
</organism>
<evidence type="ECO:0000313" key="10">
    <source>
        <dbReference type="Proteomes" id="UP000078459"/>
    </source>
</evidence>
<keyword evidence="7 8" id="KW-0472">Membrane</keyword>
<dbReference type="GO" id="GO:0008320">
    <property type="term" value="F:protein transmembrane transporter activity"/>
    <property type="evidence" value="ECO:0007669"/>
    <property type="project" value="UniProtKB-UniRule"/>
</dbReference>
<comment type="caution">
    <text evidence="9">The sequence shown here is derived from an EMBL/GenBank/DDBJ whole genome shotgun (WGS) entry which is preliminary data.</text>
</comment>
<name>A0A179DKQ1_9SPHI</name>
<dbReference type="NCBIfam" id="TIGR00964">
    <property type="entry name" value="secE_bact"/>
    <property type="match status" value="1"/>
</dbReference>
<evidence type="ECO:0000256" key="5">
    <source>
        <dbReference type="ARBA" id="ARBA00022989"/>
    </source>
</evidence>
<dbReference type="InterPro" id="IPR005807">
    <property type="entry name" value="SecE_bac"/>
</dbReference>
<sequence>MAGIAEYIKESYIELTEKVTWPTWSELQNSAVITLVASLIIALIILAMDESAGNLLKLMYKSFA</sequence>
<dbReference type="Gene3D" id="1.20.5.1030">
    <property type="entry name" value="Preprotein translocase secy subunit"/>
    <property type="match status" value="1"/>
</dbReference>
<dbReference type="EMBL" id="LWHJ01000011">
    <property type="protein sequence ID" value="OAQ41601.1"/>
    <property type="molecule type" value="Genomic_DNA"/>
</dbReference>
<comment type="function">
    <text evidence="8">Essential subunit of the Sec protein translocation channel SecYEG. Clamps together the 2 halves of SecY. May contact the channel plug during translocation.</text>
</comment>
<dbReference type="InterPro" id="IPR038379">
    <property type="entry name" value="SecE_sf"/>
</dbReference>
<evidence type="ECO:0000256" key="8">
    <source>
        <dbReference type="HAMAP-Rule" id="MF_00422"/>
    </source>
</evidence>
<gene>
    <name evidence="8" type="primary">secE</name>
    <name evidence="9" type="ORF">A5893_00365</name>
</gene>
<dbReference type="GO" id="GO:0009306">
    <property type="term" value="P:protein secretion"/>
    <property type="evidence" value="ECO:0007669"/>
    <property type="project" value="UniProtKB-UniRule"/>
</dbReference>
<reference evidence="9 10" key="1">
    <citation type="submission" date="2016-04" db="EMBL/GenBank/DDBJ databases">
        <authorList>
            <person name="Evans L.H."/>
            <person name="Alamgir A."/>
            <person name="Owens N."/>
            <person name="Weber N.D."/>
            <person name="Virtaneva K."/>
            <person name="Barbian K."/>
            <person name="Babar A."/>
            <person name="Rosenke K."/>
        </authorList>
    </citation>
    <scope>NUCLEOTIDE SEQUENCE [LARGE SCALE GENOMIC DNA]</scope>
    <source>
        <strain evidence="9 10">CCM 8644</strain>
    </source>
</reference>
<dbReference type="InterPro" id="IPR001901">
    <property type="entry name" value="Translocase_SecE/Sec61-g"/>
</dbReference>
<dbReference type="HAMAP" id="MF_00422">
    <property type="entry name" value="SecE"/>
    <property type="match status" value="1"/>
</dbReference>
<evidence type="ECO:0000256" key="1">
    <source>
        <dbReference type="ARBA" id="ARBA00004370"/>
    </source>
</evidence>
<comment type="similarity">
    <text evidence="8">Belongs to the SecE/SEC61-gamma family.</text>
</comment>
<comment type="subunit">
    <text evidence="8">Component of the Sec protein translocase complex. Heterotrimer consisting of SecY, SecE and SecG subunits. The heterotrimers can form oligomers, although 1 heterotrimer is thought to be able to translocate proteins. Interacts with the ribosome. Interacts with SecDF, and other proteins may be involved. Interacts with SecA.</text>
</comment>
<dbReference type="GO" id="GO:0005886">
    <property type="term" value="C:plasma membrane"/>
    <property type="evidence" value="ECO:0007669"/>
    <property type="project" value="UniProtKB-SubCell"/>
</dbReference>
<dbReference type="GO" id="GO:0003746">
    <property type="term" value="F:translation elongation factor activity"/>
    <property type="evidence" value="ECO:0007669"/>
    <property type="project" value="UniProtKB-KW"/>
</dbReference>
<dbReference type="GO" id="GO:0006605">
    <property type="term" value="P:protein targeting"/>
    <property type="evidence" value="ECO:0007669"/>
    <property type="project" value="UniProtKB-UniRule"/>
</dbReference>
<dbReference type="STRING" id="1826909.A5893_00365"/>
<keyword evidence="9" id="KW-0648">Protein biosynthesis</keyword>
<keyword evidence="2 8" id="KW-0813">Transport</keyword>
<keyword evidence="4 8" id="KW-0653">Protein transport</keyword>
<dbReference type="RefSeq" id="WP_068820632.1">
    <property type="nucleotide sequence ID" value="NZ_LWHJ01000011.1"/>
</dbReference>
<evidence type="ECO:0000256" key="3">
    <source>
        <dbReference type="ARBA" id="ARBA00022692"/>
    </source>
</evidence>
<dbReference type="GO" id="GO:0043952">
    <property type="term" value="P:protein transport by the Sec complex"/>
    <property type="evidence" value="ECO:0007669"/>
    <property type="project" value="UniProtKB-UniRule"/>
</dbReference>
<dbReference type="GO" id="GO:0065002">
    <property type="term" value="P:intracellular protein transmembrane transport"/>
    <property type="evidence" value="ECO:0007669"/>
    <property type="project" value="UniProtKB-UniRule"/>
</dbReference>
<evidence type="ECO:0000256" key="2">
    <source>
        <dbReference type="ARBA" id="ARBA00022448"/>
    </source>
</evidence>
<accession>A0A179DKQ1</accession>
<keyword evidence="8" id="KW-1003">Cell membrane</keyword>
<reference evidence="9 10" key="2">
    <citation type="submission" date="2016-06" db="EMBL/GenBank/DDBJ databases">
        <title>Pedobacter psychrophilus sp. nov., isolated from Antarctic fragmentary rock.</title>
        <authorList>
            <person name="Svec P."/>
        </authorList>
    </citation>
    <scope>NUCLEOTIDE SEQUENCE [LARGE SCALE GENOMIC DNA]</scope>
    <source>
        <strain evidence="9 10">CCM 8644</strain>
    </source>
</reference>
<dbReference type="AlphaFoldDB" id="A0A179DKQ1"/>
<evidence type="ECO:0000256" key="6">
    <source>
        <dbReference type="ARBA" id="ARBA00023010"/>
    </source>
</evidence>
<proteinExistence type="inferred from homology"/>
<dbReference type="Proteomes" id="UP000078459">
    <property type="component" value="Unassembled WGS sequence"/>
</dbReference>
<dbReference type="Pfam" id="PF00584">
    <property type="entry name" value="SecE"/>
    <property type="match status" value="1"/>
</dbReference>